<keyword evidence="5 9" id="KW-0812">Transmembrane</keyword>
<evidence type="ECO:0000256" key="4">
    <source>
        <dbReference type="ARBA" id="ARBA00022643"/>
    </source>
</evidence>
<dbReference type="GO" id="GO:0005886">
    <property type="term" value="C:plasma membrane"/>
    <property type="evidence" value="ECO:0007669"/>
    <property type="project" value="TreeGrafter"/>
</dbReference>
<gene>
    <name evidence="10" type="ORF">MNB_SV-3-615</name>
</gene>
<feature type="transmembrane region" description="Helical" evidence="9">
    <location>
        <begin position="209"/>
        <end position="228"/>
    </location>
</feature>
<keyword evidence="3" id="KW-0285">Flavoprotein</keyword>
<dbReference type="InterPro" id="IPR004338">
    <property type="entry name" value="NqrB/RnfD"/>
</dbReference>
<organism evidence="10">
    <name type="scientific">hydrothermal vent metagenome</name>
    <dbReference type="NCBI Taxonomy" id="652676"/>
    <lineage>
        <taxon>unclassified sequences</taxon>
        <taxon>metagenomes</taxon>
        <taxon>ecological metagenomes</taxon>
    </lineage>
</organism>
<evidence type="ECO:0000256" key="7">
    <source>
        <dbReference type="ARBA" id="ARBA00022989"/>
    </source>
</evidence>
<dbReference type="GO" id="GO:0055085">
    <property type="term" value="P:transmembrane transport"/>
    <property type="evidence" value="ECO:0007669"/>
    <property type="project" value="InterPro"/>
</dbReference>
<keyword evidence="1" id="KW-0813">Transport</keyword>
<accession>A0A1W1CVM6</accession>
<evidence type="ECO:0000256" key="1">
    <source>
        <dbReference type="ARBA" id="ARBA00022448"/>
    </source>
</evidence>
<evidence type="ECO:0000256" key="9">
    <source>
        <dbReference type="SAM" id="Phobius"/>
    </source>
</evidence>
<keyword evidence="6" id="KW-1278">Translocase</keyword>
<evidence type="ECO:0000256" key="3">
    <source>
        <dbReference type="ARBA" id="ARBA00022630"/>
    </source>
</evidence>
<feature type="transmembrane region" description="Helical" evidence="9">
    <location>
        <begin position="61"/>
        <end position="88"/>
    </location>
</feature>
<dbReference type="AlphaFoldDB" id="A0A1W1CVM6"/>
<evidence type="ECO:0000256" key="2">
    <source>
        <dbReference type="ARBA" id="ARBA00022553"/>
    </source>
</evidence>
<name>A0A1W1CVM6_9ZZZZ</name>
<evidence type="ECO:0000256" key="6">
    <source>
        <dbReference type="ARBA" id="ARBA00022967"/>
    </source>
</evidence>
<dbReference type="Pfam" id="PF03116">
    <property type="entry name" value="NQR2_RnfD_RnfE"/>
    <property type="match status" value="1"/>
</dbReference>
<keyword evidence="4" id="KW-0288">FMN</keyword>
<dbReference type="PANTHER" id="PTHR30578">
    <property type="entry name" value="ELECTRON TRANSPORT COMPLEX PROTEIN RNFD"/>
    <property type="match status" value="1"/>
</dbReference>
<sequence>MHPQLQQLINLLLLLIAGKYTAHIYLAWKEIAGILLFTFFIEHLLYYLRNKTLNFISFSSLSTAIGVMLMMVTPHYIIYFAVVFFALLQKQFLHYHGKHFFNPSNFALISGLLFFYHDAHIVLGQLGDQIWMLGAVGILGVSILYRVNRWIVPVSFILTYLLFQYFIIIKSDPVLIMESIYYRFYSVSFIVFILFMLTDPKTTPVKPYAQVFFATILSLLATILDYFYGFRVQHLFIVLFFSSPWIVLIQEYKKYLEKRTLLLLFTIILLLSLSAIIYIQIQPPYYFEMDK</sequence>
<proteinExistence type="predicted"/>
<feature type="transmembrane region" description="Helical" evidence="9">
    <location>
        <begin position="261"/>
        <end position="281"/>
    </location>
</feature>
<evidence type="ECO:0000256" key="5">
    <source>
        <dbReference type="ARBA" id="ARBA00022692"/>
    </source>
</evidence>
<keyword evidence="8 9" id="KW-0472">Membrane</keyword>
<evidence type="ECO:0000313" key="10">
    <source>
        <dbReference type="EMBL" id="SFV69928.1"/>
    </source>
</evidence>
<dbReference type="PANTHER" id="PTHR30578:SF0">
    <property type="entry name" value="ION-TRANSLOCATING OXIDOREDUCTASE COMPLEX SUBUNIT D"/>
    <property type="match status" value="1"/>
</dbReference>
<keyword evidence="7 9" id="KW-1133">Transmembrane helix</keyword>
<feature type="transmembrane region" description="Helical" evidence="9">
    <location>
        <begin position="100"/>
        <end position="117"/>
    </location>
</feature>
<reference evidence="10" key="1">
    <citation type="submission" date="2016-10" db="EMBL/GenBank/DDBJ databases">
        <authorList>
            <person name="de Groot N.N."/>
        </authorList>
    </citation>
    <scope>NUCLEOTIDE SEQUENCE</scope>
</reference>
<feature type="transmembrane region" description="Helical" evidence="9">
    <location>
        <begin position="129"/>
        <end position="145"/>
    </location>
</feature>
<feature type="transmembrane region" description="Helical" evidence="9">
    <location>
        <begin position="234"/>
        <end position="249"/>
    </location>
</feature>
<dbReference type="EMBL" id="FPHI01000044">
    <property type="protein sequence ID" value="SFV69928.1"/>
    <property type="molecule type" value="Genomic_DNA"/>
</dbReference>
<protein>
    <submittedName>
        <fullName evidence="10">Uncharacterized protein</fullName>
    </submittedName>
</protein>
<feature type="transmembrane region" description="Helical" evidence="9">
    <location>
        <begin position="31"/>
        <end position="49"/>
    </location>
</feature>
<feature type="transmembrane region" description="Helical" evidence="9">
    <location>
        <begin position="180"/>
        <end position="197"/>
    </location>
</feature>
<evidence type="ECO:0000256" key="8">
    <source>
        <dbReference type="ARBA" id="ARBA00023136"/>
    </source>
</evidence>
<keyword evidence="2" id="KW-0597">Phosphoprotein</keyword>
<feature type="transmembrane region" description="Helical" evidence="9">
    <location>
        <begin position="150"/>
        <end position="168"/>
    </location>
</feature>